<dbReference type="GO" id="GO:0033785">
    <property type="term" value="F:heptose 7-phosphate kinase activity"/>
    <property type="evidence" value="ECO:0007669"/>
    <property type="project" value="TreeGrafter"/>
</dbReference>
<accession>A0A3B1AN14</accession>
<protein>
    <submittedName>
        <fullName evidence="4">ADP-heptose synthase / D-glycero-beta-D-manno-heptose 7-phosphate kinase</fullName>
        <ecNumber evidence="4">2.7.-.-</ecNumber>
    </submittedName>
</protein>
<dbReference type="GO" id="GO:0016773">
    <property type="term" value="F:phosphotransferase activity, alcohol group as acceptor"/>
    <property type="evidence" value="ECO:0007669"/>
    <property type="project" value="InterPro"/>
</dbReference>
<dbReference type="InterPro" id="IPR011611">
    <property type="entry name" value="PfkB_dom"/>
</dbReference>
<dbReference type="SUPFAM" id="SSF53613">
    <property type="entry name" value="Ribokinase-like"/>
    <property type="match status" value="1"/>
</dbReference>
<feature type="domain" description="Carbohydrate kinase PfkB" evidence="3">
    <location>
        <begin position="11"/>
        <end position="287"/>
    </location>
</feature>
<dbReference type="InterPro" id="IPR002173">
    <property type="entry name" value="Carboh/pur_kinase_PfkB_CS"/>
</dbReference>
<dbReference type="Gene3D" id="3.40.1190.20">
    <property type="match status" value="1"/>
</dbReference>
<dbReference type="PANTHER" id="PTHR46969">
    <property type="entry name" value="BIFUNCTIONAL PROTEIN HLDE"/>
    <property type="match status" value="1"/>
</dbReference>
<dbReference type="Pfam" id="PF00294">
    <property type="entry name" value="PfkB"/>
    <property type="match status" value="1"/>
</dbReference>
<dbReference type="PROSITE" id="PS00583">
    <property type="entry name" value="PFKB_KINASES_1"/>
    <property type="match status" value="1"/>
</dbReference>
<evidence type="ECO:0000313" key="4">
    <source>
        <dbReference type="EMBL" id="VAX01353.1"/>
    </source>
</evidence>
<evidence type="ECO:0000256" key="2">
    <source>
        <dbReference type="ARBA" id="ARBA00022777"/>
    </source>
</evidence>
<dbReference type="InterPro" id="IPR029056">
    <property type="entry name" value="Ribokinase-like"/>
</dbReference>
<reference evidence="4" key="1">
    <citation type="submission" date="2018-06" db="EMBL/GenBank/DDBJ databases">
        <authorList>
            <person name="Zhirakovskaya E."/>
        </authorList>
    </citation>
    <scope>NUCLEOTIDE SEQUENCE</scope>
</reference>
<keyword evidence="2 4" id="KW-0418">Kinase</keyword>
<dbReference type="EC" id="2.7.-.-" evidence="4"/>
<gene>
    <name evidence="4" type="ORF">MNBD_GAMMA20-1496</name>
</gene>
<evidence type="ECO:0000259" key="3">
    <source>
        <dbReference type="Pfam" id="PF00294"/>
    </source>
</evidence>
<dbReference type="FunFam" id="3.40.1190.20:FF:000002">
    <property type="entry name" value="Bifunctional protein HldE"/>
    <property type="match status" value="1"/>
</dbReference>
<organism evidence="4">
    <name type="scientific">hydrothermal vent metagenome</name>
    <dbReference type="NCBI Taxonomy" id="652676"/>
    <lineage>
        <taxon>unclassified sequences</taxon>
        <taxon>metagenomes</taxon>
        <taxon>ecological metagenomes</taxon>
    </lineage>
</organism>
<dbReference type="AlphaFoldDB" id="A0A3B1AN14"/>
<dbReference type="InterPro" id="IPR011913">
    <property type="entry name" value="RfaE_dom_I"/>
</dbReference>
<dbReference type="GO" id="GO:0005829">
    <property type="term" value="C:cytosol"/>
    <property type="evidence" value="ECO:0007669"/>
    <property type="project" value="TreeGrafter"/>
</dbReference>
<evidence type="ECO:0000256" key="1">
    <source>
        <dbReference type="ARBA" id="ARBA00022679"/>
    </source>
</evidence>
<keyword evidence="1 4" id="KW-0808">Transferase</keyword>
<dbReference type="CDD" id="cd01172">
    <property type="entry name" value="RfaE_like"/>
    <property type="match status" value="1"/>
</dbReference>
<dbReference type="NCBIfam" id="TIGR02198">
    <property type="entry name" value="rfaE_dom_I"/>
    <property type="match status" value="1"/>
</dbReference>
<dbReference type="EMBL" id="UOFU01000227">
    <property type="protein sequence ID" value="VAX01353.1"/>
    <property type="molecule type" value="Genomic_DNA"/>
</dbReference>
<dbReference type="PANTHER" id="PTHR46969:SF1">
    <property type="entry name" value="BIFUNCTIONAL PROTEIN HLDE"/>
    <property type="match status" value="1"/>
</dbReference>
<feature type="non-terminal residue" evidence="4">
    <location>
        <position position="289"/>
    </location>
</feature>
<proteinExistence type="predicted"/>
<name>A0A3B1AN14_9ZZZZ</name>
<dbReference type="GO" id="GO:0033786">
    <property type="term" value="F:heptose-1-phosphate adenylyltransferase activity"/>
    <property type="evidence" value="ECO:0007669"/>
    <property type="project" value="TreeGrafter"/>
</dbReference>
<sequence>MFQLPDFSSARVLVAGDVLLDRYWSGDTSRISPEAPVPVVRVAEVEERPGGAGNVALGIAALGGRASVLGLVGEDEAGEALEALLADSTGIIPKLHRTGMATITKLRVLSRHQQLIRLDFEAARPLPGGERLGEGFAEALTAADVVVLSDYGKGALLPCTHLIEQARAAGKPVLVDPKQTDFAAYRGASLVTPNLGEFEAAVGHCADEATLVARGEGLMQAHDIAALLVTRSEQGMILLQRGEAPLLIPAQAREVYDVTGAGDTVIATVAAGLAAGLALPNAVRLANMA</sequence>